<dbReference type="STRING" id="1006006.Mcup_0247"/>
<dbReference type="EMBL" id="CP002656">
    <property type="protein sequence ID" value="AEB94355.1"/>
    <property type="molecule type" value="Genomic_DNA"/>
</dbReference>
<proteinExistence type="predicted"/>
<dbReference type="KEGG" id="mcn:Mcup_0247"/>
<dbReference type="GeneID" id="10492441"/>
<organism evidence="2 3">
    <name type="scientific">Metallosphaera cuprina (strain Ar-4)</name>
    <dbReference type="NCBI Taxonomy" id="1006006"/>
    <lineage>
        <taxon>Archaea</taxon>
        <taxon>Thermoproteota</taxon>
        <taxon>Thermoprotei</taxon>
        <taxon>Sulfolobales</taxon>
        <taxon>Sulfolobaceae</taxon>
        <taxon>Metallosphaera</taxon>
    </lineage>
</organism>
<dbReference type="HOGENOM" id="CLU_1582937_0_0_2"/>
<evidence type="ECO:0000256" key="1">
    <source>
        <dbReference type="SAM" id="MobiDB-lite"/>
    </source>
</evidence>
<feature type="region of interest" description="Disordered" evidence="1">
    <location>
        <begin position="1"/>
        <end position="21"/>
    </location>
</feature>
<dbReference type="eggNOG" id="arCOG00084">
    <property type="taxonomic scope" value="Archaea"/>
</dbReference>
<dbReference type="Proteomes" id="UP000007812">
    <property type="component" value="Chromosome"/>
</dbReference>
<keyword evidence="3" id="KW-1185">Reference proteome</keyword>
<evidence type="ECO:0000313" key="2">
    <source>
        <dbReference type="EMBL" id="AEB94355.1"/>
    </source>
</evidence>
<name>F4FYW6_METCR</name>
<dbReference type="OrthoDB" id="34466at2157"/>
<dbReference type="AlphaFoldDB" id="F4FYW6"/>
<gene>
    <name evidence="2" type="ordered locus">Mcup_0247</name>
</gene>
<accession>F4FYW6</accession>
<reference evidence="2 3" key="1">
    <citation type="journal article" date="2011" name="J. Bacteriol.">
        <title>Complete genome sequence of Metallosphaera cuprina, a metal sulfide-oxidizing archaeon from a hot spring.</title>
        <authorList>
            <person name="Liu L.J."/>
            <person name="You X.Y."/>
            <person name="Zheng H."/>
            <person name="Wang S."/>
            <person name="Jiang C.Y."/>
            <person name="Liu S.J."/>
        </authorList>
    </citation>
    <scope>NUCLEOTIDE SEQUENCE [LARGE SCALE GENOMIC DNA]</scope>
    <source>
        <strain evidence="2 3">Ar-4</strain>
    </source>
</reference>
<dbReference type="RefSeq" id="WP_013736854.1">
    <property type="nucleotide sequence ID" value="NC_015435.1"/>
</dbReference>
<evidence type="ECO:0000313" key="3">
    <source>
        <dbReference type="Proteomes" id="UP000007812"/>
    </source>
</evidence>
<dbReference type="PATRIC" id="fig|1006006.8.peg.248"/>
<sequence length="190" mass="20774">MIGQGDSGDRTDRFGDPNGRVIGSETRKRIALIATTAPNKGSKCRLDLLNRLIPCDPDVLIEEPIKNVLLVRSNLPSLLCYGAVISAPPACVRKVFPVDAVTKSEYKEIMKASVKILENKEGNLYVECIKRSGNLDCRTIEIAIGGLFSKKLKIDSKNFHIKLTINILGDITALSLLKPGQEKVSVRSLS</sequence>
<protein>
    <submittedName>
        <fullName evidence="2">Uncharacterized protein</fullName>
    </submittedName>
</protein>